<dbReference type="PANTHER" id="PTHR46564:SF1">
    <property type="entry name" value="TRANSPOSASE"/>
    <property type="match status" value="1"/>
</dbReference>
<sequence>MEVDEEAYPLDDVTNYDLHMDLKPPEKEKRTPKITNKTTVSKDASQGHTRKIHRGDETKEMFFFYVYEKGLTAGKAASLMNILRKTGYNWLQKDQNKLVDRLEGKVDDDVDNLTEKRGRKPLLNANHKEYLEKSFGENPSVTIDQAMDSLTNQFEGLKVSKQTVRDFMVINWSKTDLDYQSNCVFIDEAAFHVNLKRTMGWSKKGERAIVETPTTRAQTTTILGAISPHGIINVKVRRPYQSASKNTLDVLDMHEQFKGFYIVMDNVPIHKNTDIERYIINRGYGCVYLPPYSPELNPIEQFWSVVKSKLKREKLLEKETLTSRISNACNDVLLSDLQGFCRYSDSKWQVCLDKLPL</sequence>
<dbReference type="Gene3D" id="3.30.420.10">
    <property type="entry name" value="Ribonuclease H-like superfamily/Ribonuclease H"/>
    <property type="match status" value="1"/>
</dbReference>
<reference evidence="3" key="1">
    <citation type="journal article" date="2020" name="Microb. Genom.">
        <title>Genetic diversity of clinical and environmental Mucorales isolates obtained from an investigation of mucormycosis cases among solid organ transplant recipients.</title>
        <authorList>
            <person name="Nguyen M.H."/>
            <person name="Kaul D."/>
            <person name="Muto C."/>
            <person name="Cheng S.J."/>
            <person name="Richter R.A."/>
            <person name="Bruno V.M."/>
            <person name="Liu G."/>
            <person name="Beyhan S."/>
            <person name="Sundermann A.J."/>
            <person name="Mounaud S."/>
            <person name="Pasculle A.W."/>
            <person name="Nierman W.C."/>
            <person name="Driscoll E."/>
            <person name="Cumbie R."/>
            <person name="Clancy C.J."/>
            <person name="Dupont C.L."/>
        </authorList>
    </citation>
    <scope>NUCLEOTIDE SEQUENCE</scope>
    <source>
        <strain evidence="3">GL16</strain>
    </source>
</reference>
<dbReference type="InterPro" id="IPR036397">
    <property type="entry name" value="RNaseH_sf"/>
</dbReference>
<dbReference type="NCBIfam" id="NF033545">
    <property type="entry name" value="transpos_IS630"/>
    <property type="match status" value="1"/>
</dbReference>
<feature type="compositionally biased region" description="Basic and acidic residues" evidence="1">
    <location>
        <begin position="18"/>
        <end position="31"/>
    </location>
</feature>
<dbReference type="InterPro" id="IPR038717">
    <property type="entry name" value="Tc1-like_DDE_dom"/>
</dbReference>
<evidence type="ECO:0000313" key="3">
    <source>
        <dbReference type="EMBL" id="KAG1540996.1"/>
    </source>
</evidence>
<dbReference type="PANTHER" id="PTHR46564">
    <property type="entry name" value="TRANSPOSASE"/>
    <property type="match status" value="1"/>
</dbReference>
<dbReference type="AlphaFoldDB" id="A0A9P6Y7K8"/>
<dbReference type="Proteomes" id="UP000717996">
    <property type="component" value="Unassembled WGS sequence"/>
</dbReference>
<feature type="domain" description="Tc1-like transposase DDE" evidence="2">
    <location>
        <begin position="183"/>
        <end position="321"/>
    </location>
</feature>
<name>A0A9P6Y7K8_RHIOR</name>
<evidence type="ECO:0000256" key="1">
    <source>
        <dbReference type="SAM" id="MobiDB-lite"/>
    </source>
</evidence>
<proteinExistence type="predicted"/>
<comment type="caution">
    <text evidence="3">The sequence shown here is derived from an EMBL/GenBank/DDBJ whole genome shotgun (WGS) entry which is preliminary data.</text>
</comment>
<protein>
    <recommendedName>
        <fullName evidence="2">Tc1-like transposase DDE domain-containing protein</fullName>
    </recommendedName>
</protein>
<organism evidence="3 4">
    <name type="scientific">Rhizopus oryzae</name>
    <name type="common">Mucormycosis agent</name>
    <name type="synonym">Rhizopus arrhizus var. delemar</name>
    <dbReference type="NCBI Taxonomy" id="64495"/>
    <lineage>
        <taxon>Eukaryota</taxon>
        <taxon>Fungi</taxon>
        <taxon>Fungi incertae sedis</taxon>
        <taxon>Mucoromycota</taxon>
        <taxon>Mucoromycotina</taxon>
        <taxon>Mucoromycetes</taxon>
        <taxon>Mucorales</taxon>
        <taxon>Mucorineae</taxon>
        <taxon>Rhizopodaceae</taxon>
        <taxon>Rhizopus</taxon>
    </lineage>
</organism>
<feature type="compositionally biased region" description="Polar residues" evidence="1">
    <location>
        <begin position="33"/>
        <end position="47"/>
    </location>
</feature>
<dbReference type="InterPro" id="IPR047655">
    <property type="entry name" value="Transpos_IS630-like"/>
</dbReference>
<feature type="region of interest" description="Disordered" evidence="1">
    <location>
        <begin position="14"/>
        <end position="51"/>
    </location>
</feature>
<dbReference type="OrthoDB" id="2282487at2759"/>
<dbReference type="Pfam" id="PF13358">
    <property type="entry name" value="DDE_3"/>
    <property type="match status" value="1"/>
</dbReference>
<dbReference type="GO" id="GO:0003676">
    <property type="term" value="F:nucleic acid binding"/>
    <property type="evidence" value="ECO:0007669"/>
    <property type="project" value="InterPro"/>
</dbReference>
<dbReference type="EMBL" id="JAANIT010001310">
    <property type="protein sequence ID" value="KAG1540996.1"/>
    <property type="molecule type" value="Genomic_DNA"/>
</dbReference>
<evidence type="ECO:0000259" key="2">
    <source>
        <dbReference type="Pfam" id="PF13358"/>
    </source>
</evidence>
<accession>A0A9P6Y7K8</accession>
<gene>
    <name evidence="3" type="ORF">G6F51_008178</name>
</gene>
<evidence type="ECO:0000313" key="4">
    <source>
        <dbReference type="Proteomes" id="UP000717996"/>
    </source>
</evidence>